<gene>
    <name evidence="1" type="ORF">S06H3_40535</name>
</gene>
<proteinExistence type="predicted"/>
<protein>
    <submittedName>
        <fullName evidence="1">Uncharacterized protein</fullName>
    </submittedName>
</protein>
<reference evidence="1" key="1">
    <citation type="journal article" date="2014" name="Front. Microbiol.">
        <title>High frequency of phylogenetically diverse reductive dehalogenase-homologous genes in deep subseafloor sedimentary metagenomes.</title>
        <authorList>
            <person name="Kawai M."/>
            <person name="Futagami T."/>
            <person name="Toyoda A."/>
            <person name="Takaki Y."/>
            <person name="Nishi S."/>
            <person name="Hori S."/>
            <person name="Arai W."/>
            <person name="Tsubouchi T."/>
            <person name="Morono Y."/>
            <person name="Uchiyama I."/>
            <person name="Ito T."/>
            <person name="Fujiyama A."/>
            <person name="Inagaki F."/>
            <person name="Takami H."/>
        </authorList>
    </citation>
    <scope>NUCLEOTIDE SEQUENCE</scope>
    <source>
        <strain evidence="1">Expedition CK06-06</strain>
    </source>
</reference>
<organism evidence="1">
    <name type="scientific">marine sediment metagenome</name>
    <dbReference type="NCBI Taxonomy" id="412755"/>
    <lineage>
        <taxon>unclassified sequences</taxon>
        <taxon>metagenomes</taxon>
        <taxon>ecological metagenomes</taxon>
    </lineage>
</organism>
<evidence type="ECO:0000313" key="1">
    <source>
        <dbReference type="EMBL" id="GAI38301.1"/>
    </source>
</evidence>
<accession>X1P759</accession>
<comment type="caution">
    <text evidence="1">The sequence shown here is derived from an EMBL/GenBank/DDBJ whole genome shotgun (WGS) entry which is preliminary data.</text>
</comment>
<dbReference type="AlphaFoldDB" id="X1P759"/>
<sequence length="82" mass="9566">MAMISIANDIIRMEIKEGSRIINVVKHPKVAPTKIETPMTWSPVIYLEMFDPRVMRRIWEASFAQRAGQALRTECRDFVNIF</sequence>
<dbReference type="EMBL" id="BARV01024892">
    <property type="protein sequence ID" value="GAI38301.1"/>
    <property type="molecule type" value="Genomic_DNA"/>
</dbReference>
<name>X1P759_9ZZZZ</name>